<evidence type="ECO:0000313" key="2">
    <source>
        <dbReference type="EMBL" id="OSC98780.1"/>
    </source>
</evidence>
<proteinExistence type="predicted"/>
<evidence type="ECO:0000256" key="1">
    <source>
        <dbReference type="SAM" id="MobiDB-lite"/>
    </source>
</evidence>
<dbReference type="Pfam" id="PF09419">
    <property type="entry name" value="PGP_phosphatase"/>
    <property type="match status" value="1"/>
</dbReference>
<sequence length="268" mass="30182">MPFNLPGVLVPLHLLINPRLVVPGIIVKDIRQLDFPALYKAGYRGAVFDKDNCLTIPHEDRLVPELADAWRECRETFGHGNVLIVSNTAGSHLDSGELEAESVQHHLSAPVLRHTSLKPSYACIKSIRAYFASLPRPIRDEELVIVGDRLLTDIVMANRMSRRAPPPIASTAATEKSSSMGVDSELARSDRVGPLAIWTEGLWKRENSALRALERGMLKGAERWVLKPQEQAWRESLQHRFVKPPPVAEEEKPAKEGWMRRLVRRFRG</sequence>
<dbReference type="InterPro" id="IPR023214">
    <property type="entry name" value="HAD_sf"/>
</dbReference>
<dbReference type="InterPro" id="IPR027706">
    <property type="entry name" value="PGP_Pase"/>
</dbReference>
<feature type="compositionally biased region" description="Polar residues" evidence="1">
    <location>
        <begin position="171"/>
        <end position="181"/>
    </location>
</feature>
<dbReference type="Proteomes" id="UP000193067">
    <property type="component" value="Unassembled WGS sequence"/>
</dbReference>
<name>A0A1Y2IEI9_TRAC3</name>
<dbReference type="EMBL" id="KZ084134">
    <property type="protein sequence ID" value="OSC98780.1"/>
    <property type="molecule type" value="Genomic_DNA"/>
</dbReference>
<protein>
    <recommendedName>
        <fullName evidence="4">HAD phosphatase</fullName>
    </recommendedName>
</protein>
<dbReference type="OrthoDB" id="198652at2759"/>
<accession>A0A1Y2IEI9</accession>
<dbReference type="GO" id="GO:0008962">
    <property type="term" value="F:phosphatidylglycerophosphatase activity"/>
    <property type="evidence" value="ECO:0007669"/>
    <property type="project" value="InterPro"/>
</dbReference>
<dbReference type="AlphaFoldDB" id="A0A1Y2IEI9"/>
<dbReference type="Gene3D" id="3.40.50.1000">
    <property type="entry name" value="HAD superfamily/HAD-like"/>
    <property type="match status" value="1"/>
</dbReference>
<dbReference type="SUPFAM" id="SSF56784">
    <property type="entry name" value="HAD-like"/>
    <property type="match status" value="1"/>
</dbReference>
<feature type="region of interest" description="Disordered" evidence="1">
    <location>
        <begin position="165"/>
        <end position="185"/>
    </location>
</feature>
<gene>
    <name evidence="2" type="ORF">PYCCODRAFT_1417096</name>
</gene>
<evidence type="ECO:0008006" key="4">
    <source>
        <dbReference type="Google" id="ProtNLM"/>
    </source>
</evidence>
<organism evidence="2 3">
    <name type="scientific">Trametes coccinea (strain BRFM310)</name>
    <name type="common">Pycnoporus coccineus</name>
    <dbReference type="NCBI Taxonomy" id="1353009"/>
    <lineage>
        <taxon>Eukaryota</taxon>
        <taxon>Fungi</taxon>
        <taxon>Dikarya</taxon>
        <taxon>Basidiomycota</taxon>
        <taxon>Agaricomycotina</taxon>
        <taxon>Agaricomycetes</taxon>
        <taxon>Polyporales</taxon>
        <taxon>Polyporaceae</taxon>
        <taxon>Trametes</taxon>
    </lineage>
</organism>
<evidence type="ECO:0000313" key="3">
    <source>
        <dbReference type="Proteomes" id="UP000193067"/>
    </source>
</evidence>
<reference evidence="2 3" key="1">
    <citation type="journal article" date="2015" name="Biotechnol. Biofuels">
        <title>Enhanced degradation of softwood versus hardwood by the white-rot fungus Pycnoporus coccineus.</title>
        <authorList>
            <person name="Couturier M."/>
            <person name="Navarro D."/>
            <person name="Chevret D."/>
            <person name="Henrissat B."/>
            <person name="Piumi F."/>
            <person name="Ruiz-Duenas F.J."/>
            <person name="Martinez A.T."/>
            <person name="Grigoriev I.V."/>
            <person name="Riley R."/>
            <person name="Lipzen A."/>
            <person name="Berrin J.G."/>
            <person name="Master E.R."/>
            <person name="Rosso M.N."/>
        </authorList>
    </citation>
    <scope>NUCLEOTIDE SEQUENCE [LARGE SCALE GENOMIC DNA]</scope>
    <source>
        <strain evidence="2 3">BRFM310</strain>
    </source>
</reference>
<keyword evidence="3" id="KW-1185">Reference proteome</keyword>
<dbReference type="STRING" id="1353009.A0A1Y2IEI9"/>
<dbReference type="InterPro" id="IPR036412">
    <property type="entry name" value="HAD-like_sf"/>
</dbReference>